<dbReference type="EMBL" id="JBAHYK010001266">
    <property type="protein sequence ID" value="KAL0568754.1"/>
    <property type="molecule type" value="Genomic_DNA"/>
</dbReference>
<feature type="compositionally biased region" description="Acidic residues" evidence="1">
    <location>
        <begin position="159"/>
        <end position="184"/>
    </location>
</feature>
<proteinExistence type="predicted"/>
<evidence type="ECO:0000256" key="1">
    <source>
        <dbReference type="SAM" id="MobiDB-lite"/>
    </source>
</evidence>
<evidence type="ECO:0000313" key="3">
    <source>
        <dbReference type="Proteomes" id="UP001465976"/>
    </source>
</evidence>
<feature type="compositionally biased region" description="Acidic residues" evidence="1">
    <location>
        <begin position="140"/>
        <end position="151"/>
    </location>
</feature>
<keyword evidence="3" id="KW-1185">Reference proteome</keyword>
<feature type="region of interest" description="Disordered" evidence="1">
    <location>
        <begin position="135"/>
        <end position="184"/>
    </location>
</feature>
<accession>A0ABR3F0N4</accession>
<gene>
    <name evidence="2" type="ORF">V5O48_013230</name>
</gene>
<organism evidence="2 3">
    <name type="scientific">Marasmius crinis-equi</name>
    <dbReference type="NCBI Taxonomy" id="585013"/>
    <lineage>
        <taxon>Eukaryota</taxon>
        <taxon>Fungi</taxon>
        <taxon>Dikarya</taxon>
        <taxon>Basidiomycota</taxon>
        <taxon>Agaricomycotina</taxon>
        <taxon>Agaricomycetes</taxon>
        <taxon>Agaricomycetidae</taxon>
        <taxon>Agaricales</taxon>
        <taxon>Marasmiineae</taxon>
        <taxon>Marasmiaceae</taxon>
        <taxon>Marasmius</taxon>
    </lineage>
</organism>
<evidence type="ECO:0000313" key="2">
    <source>
        <dbReference type="EMBL" id="KAL0568754.1"/>
    </source>
</evidence>
<name>A0ABR3F0N4_9AGAR</name>
<comment type="caution">
    <text evidence="2">The sequence shown here is derived from an EMBL/GenBank/DDBJ whole genome shotgun (WGS) entry which is preliminary data.</text>
</comment>
<dbReference type="Proteomes" id="UP001465976">
    <property type="component" value="Unassembled WGS sequence"/>
</dbReference>
<protein>
    <submittedName>
        <fullName evidence="2">Uncharacterized protein</fullName>
    </submittedName>
</protein>
<reference evidence="2 3" key="1">
    <citation type="submission" date="2024-02" db="EMBL/GenBank/DDBJ databases">
        <title>A draft genome for the cacao thread blight pathogen Marasmius crinis-equi.</title>
        <authorList>
            <person name="Cohen S.P."/>
            <person name="Baruah I.K."/>
            <person name="Amoako-Attah I."/>
            <person name="Bukari Y."/>
            <person name="Meinhardt L.W."/>
            <person name="Bailey B.A."/>
        </authorList>
    </citation>
    <scope>NUCLEOTIDE SEQUENCE [LARGE SCALE GENOMIC DNA]</scope>
    <source>
        <strain evidence="2 3">GH-76</strain>
    </source>
</reference>
<sequence>MPSNYTTLLAPVVQNANNAALGSVVFTLLLTRPNLDLEVWATKNSHEDWLEKARQILMSNPSLLASVYTWLTESMRLSQDEVAGVGPCQVVDLIISVMALIKGNQTELAYLYLARMQTYIVNGWSTEQHRITDLEHDVGEDNDDAGTEGDGEGDKGDNEDKDYEDNAMDVDEDSDEDSNDEDDDQIEADEVNVLPASQECMEYLQTCRCWRSVLDRVINLLIKPLTDLVVVDSIEDPDPPDFVELKKAVVACLQEAKKVPKHQYSRKAFIDAVRDLGRVENLLDEELKRGTESLKKGKELFKALWKNPALIPTAANPSSLPKKDPKTLYQTLLDYLKEVIRKAPNETVGKGLLKLYTTLKIAWQRKDSSAPSCWRTFLVKRNTNENFLESMRGKGVTFAPPGEQMHPTKSRDPSKPVTEIVSANSFDTPLRKISPREDVIKRCQREAIIIEDEDTPGIMVSILHIFSCFSSTLIP</sequence>